<comment type="function">
    <text evidence="6">Thiol-specific peroxidase that catalyzes the reduction of hydrogen peroxide and organic hydroperoxides to water and alcohols, respectively. Plays a role in cell protection against oxidative stress by detoxifying peroxides.</text>
</comment>
<organism evidence="8">
    <name type="scientific">Coccolithus braarudii</name>
    <dbReference type="NCBI Taxonomy" id="221442"/>
    <lineage>
        <taxon>Eukaryota</taxon>
        <taxon>Haptista</taxon>
        <taxon>Haptophyta</taxon>
        <taxon>Prymnesiophyceae</taxon>
        <taxon>Coccolithales</taxon>
        <taxon>Coccolithaceae</taxon>
        <taxon>Coccolithus</taxon>
    </lineage>
</organism>
<dbReference type="PROSITE" id="PS51352">
    <property type="entry name" value="THIOREDOXIN_2"/>
    <property type="match status" value="1"/>
</dbReference>
<name>A0A7S0Q4A4_9EUKA</name>
<reference evidence="8" key="1">
    <citation type="submission" date="2021-01" db="EMBL/GenBank/DDBJ databases">
        <authorList>
            <person name="Corre E."/>
            <person name="Pelletier E."/>
            <person name="Niang G."/>
            <person name="Scheremetjew M."/>
            <person name="Finn R."/>
            <person name="Kale V."/>
            <person name="Holt S."/>
            <person name="Cochrane G."/>
            <person name="Meng A."/>
            <person name="Brown T."/>
            <person name="Cohen L."/>
        </authorList>
    </citation>
    <scope>NUCLEOTIDE SEQUENCE</scope>
    <source>
        <strain evidence="8">PLY182g</strain>
    </source>
</reference>
<dbReference type="GO" id="GO:0005737">
    <property type="term" value="C:cytoplasm"/>
    <property type="evidence" value="ECO:0007669"/>
    <property type="project" value="TreeGrafter"/>
</dbReference>
<dbReference type="GO" id="GO:0008379">
    <property type="term" value="F:thioredoxin peroxidase activity"/>
    <property type="evidence" value="ECO:0007669"/>
    <property type="project" value="InterPro"/>
</dbReference>
<evidence type="ECO:0000313" key="8">
    <source>
        <dbReference type="EMBL" id="CAD8608680.1"/>
    </source>
</evidence>
<dbReference type="InterPro" id="IPR013766">
    <property type="entry name" value="Thioredoxin_domain"/>
</dbReference>
<evidence type="ECO:0000256" key="6">
    <source>
        <dbReference type="RuleBase" id="RU366011"/>
    </source>
</evidence>
<dbReference type="SUPFAM" id="SSF52833">
    <property type="entry name" value="Thioredoxin-like"/>
    <property type="match status" value="1"/>
</dbReference>
<dbReference type="PANTHER" id="PTHR10430:SF16">
    <property type="entry name" value="PEROXIREDOXIN-5, MITOCHONDRIAL"/>
    <property type="match status" value="1"/>
</dbReference>
<dbReference type="GO" id="GO:0042744">
    <property type="term" value="P:hydrogen peroxide catabolic process"/>
    <property type="evidence" value="ECO:0007669"/>
    <property type="project" value="TreeGrafter"/>
</dbReference>
<evidence type="ECO:0000256" key="4">
    <source>
        <dbReference type="ARBA" id="ARBA00023002"/>
    </source>
</evidence>
<gene>
    <name evidence="8" type="ORF">CPEL01642_LOCUS12058</name>
</gene>
<dbReference type="Gene3D" id="3.40.30.10">
    <property type="entry name" value="Glutaredoxin"/>
    <property type="match status" value="1"/>
</dbReference>
<keyword evidence="6" id="KW-0676">Redox-active center</keyword>
<accession>A0A7S0Q4A4</accession>
<evidence type="ECO:0000256" key="2">
    <source>
        <dbReference type="ARBA" id="ARBA00022559"/>
    </source>
</evidence>
<dbReference type="PANTHER" id="PTHR10430">
    <property type="entry name" value="PEROXIREDOXIN"/>
    <property type="match status" value="1"/>
</dbReference>
<evidence type="ECO:0000256" key="5">
    <source>
        <dbReference type="PIRSR" id="PIRSR637944-1"/>
    </source>
</evidence>
<dbReference type="InterPro" id="IPR037944">
    <property type="entry name" value="PRX5-like"/>
</dbReference>
<dbReference type="AlphaFoldDB" id="A0A7S0Q4A4"/>
<sequence>MSSTTPLTDGATIPNVVFKCRVRDESIGGENPFAWKDVSSADLFAGKRSVVFSLPGAFTPLCSSRHLPGYEAAYDEMKSLGVDDVYCLSVNDAFVMRQWGLHQGLEEEKTDASNPLNPGNFKKVKLLGDGACEFTRGMGMSCTWTTERGFGERSWRYAMVINDMRIEKMYIEPGFEQNSGPDPGTVSMAENVLAYLKSCK</sequence>
<keyword evidence="4 6" id="KW-0560">Oxidoreductase</keyword>
<proteinExistence type="inferred from homology"/>
<keyword evidence="3 6" id="KW-0049">Antioxidant</keyword>
<protein>
    <recommendedName>
        <fullName evidence="7">Thioredoxin domain-containing protein</fullName>
    </recommendedName>
</protein>
<dbReference type="EMBL" id="HBEY01025480">
    <property type="protein sequence ID" value="CAD8608680.1"/>
    <property type="molecule type" value="Transcribed_RNA"/>
</dbReference>
<evidence type="ECO:0000259" key="7">
    <source>
        <dbReference type="PROSITE" id="PS51352"/>
    </source>
</evidence>
<dbReference type="InterPro" id="IPR013740">
    <property type="entry name" value="Redoxin"/>
</dbReference>
<evidence type="ECO:0000256" key="3">
    <source>
        <dbReference type="ARBA" id="ARBA00022862"/>
    </source>
</evidence>
<dbReference type="GO" id="GO:0034599">
    <property type="term" value="P:cellular response to oxidative stress"/>
    <property type="evidence" value="ECO:0007669"/>
    <property type="project" value="InterPro"/>
</dbReference>
<feature type="active site" description="Cysteine sulfenic acid (-SOH) intermediate" evidence="5">
    <location>
        <position position="62"/>
    </location>
</feature>
<dbReference type="Pfam" id="PF08534">
    <property type="entry name" value="Redoxin"/>
    <property type="match status" value="1"/>
</dbReference>
<feature type="domain" description="Thioredoxin" evidence="7">
    <location>
        <begin position="7"/>
        <end position="200"/>
    </location>
</feature>
<dbReference type="CDD" id="cd03013">
    <property type="entry name" value="PRX5_like"/>
    <property type="match status" value="1"/>
</dbReference>
<comment type="similarity">
    <text evidence="1 6">Belongs to the peroxiredoxin family. Prx5 subfamily.</text>
</comment>
<dbReference type="InterPro" id="IPR036249">
    <property type="entry name" value="Thioredoxin-like_sf"/>
</dbReference>
<keyword evidence="2 6" id="KW-0575">Peroxidase</keyword>
<evidence type="ECO:0000256" key="1">
    <source>
        <dbReference type="ARBA" id="ARBA00010505"/>
    </source>
</evidence>
<dbReference type="GO" id="GO:0045454">
    <property type="term" value="P:cell redox homeostasis"/>
    <property type="evidence" value="ECO:0007669"/>
    <property type="project" value="TreeGrafter"/>
</dbReference>